<dbReference type="Gene3D" id="3.40.50.720">
    <property type="entry name" value="NAD(P)-binding Rossmann-like Domain"/>
    <property type="match status" value="1"/>
</dbReference>
<organism evidence="3 4">
    <name type="scientific">Flavivirga eckloniae</name>
    <dbReference type="NCBI Taxonomy" id="1803846"/>
    <lineage>
        <taxon>Bacteria</taxon>
        <taxon>Pseudomonadati</taxon>
        <taxon>Bacteroidota</taxon>
        <taxon>Flavobacteriia</taxon>
        <taxon>Flavobacteriales</taxon>
        <taxon>Flavobacteriaceae</taxon>
        <taxon>Flavivirga</taxon>
    </lineage>
</organism>
<dbReference type="SUPFAM" id="SSF55347">
    <property type="entry name" value="Glyceraldehyde-3-phosphate dehydrogenase-like, C-terminal domain"/>
    <property type="match status" value="1"/>
</dbReference>
<dbReference type="Gene3D" id="3.30.360.10">
    <property type="entry name" value="Dihydrodipicolinate Reductase, domain 2"/>
    <property type="match status" value="1"/>
</dbReference>
<dbReference type="OrthoDB" id="127583at2"/>
<dbReference type="PANTHER" id="PTHR43818">
    <property type="entry name" value="BCDNA.GH03377"/>
    <property type="match status" value="1"/>
</dbReference>
<dbReference type="SUPFAM" id="SSF51735">
    <property type="entry name" value="NAD(P)-binding Rossmann-fold domains"/>
    <property type="match status" value="1"/>
</dbReference>
<dbReference type="Proteomes" id="UP000235826">
    <property type="component" value="Chromosome"/>
</dbReference>
<evidence type="ECO:0000313" key="3">
    <source>
        <dbReference type="EMBL" id="AUP80699.1"/>
    </source>
</evidence>
<evidence type="ECO:0000259" key="2">
    <source>
        <dbReference type="Pfam" id="PF22725"/>
    </source>
</evidence>
<proteinExistence type="predicted"/>
<dbReference type="PANTHER" id="PTHR43818:SF5">
    <property type="entry name" value="OXIDOREDUCTASE FAMILY PROTEIN"/>
    <property type="match status" value="1"/>
</dbReference>
<gene>
    <name evidence="3" type="ORF">C1H87_19060</name>
</gene>
<evidence type="ECO:0000259" key="1">
    <source>
        <dbReference type="Pfam" id="PF01408"/>
    </source>
</evidence>
<reference evidence="3 4" key="1">
    <citation type="submission" date="2018-01" db="EMBL/GenBank/DDBJ databases">
        <title>Complete genome sequence of Flavivirga eckloniae ECD14 isolated from seaweed Ecklonia cava.</title>
        <authorList>
            <person name="Lee J.H."/>
            <person name="Baik K.S."/>
            <person name="Seong C.N."/>
        </authorList>
    </citation>
    <scope>NUCLEOTIDE SEQUENCE [LARGE SCALE GENOMIC DNA]</scope>
    <source>
        <strain evidence="3 4">ECD14</strain>
    </source>
</reference>
<dbReference type="EMBL" id="CP025791">
    <property type="protein sequence ID" value="AUP80699.1"/>
    <property type="molecule type" value="Genomic_DNA"/>
</dbReference>
<dbReference type="InterPro" id="IPR055170">
    <property type="entry name" value="GFO_IDH_MocA-like_dom"/>
</dbReference>
<keyword evidence="4" id="KW-1185">Reference proteome</keyword>
<dbReference type="Pfam" id="PF22725">
    <property type="entry name" value="GFO_IDH_MocA_C3"/>
    <property type="match status" value="1"/>
</dbReference>
<dbReference type="GO" id="GO:0000166">
    <property type="term" value="F:nucleotide binding"/>
    <property type="evidence" value="ECO:0007669"/>
    <property type="project" value="InterPro"/>
</dbReference>
<evidence type="ECO:0000313" key="4">
    <source>
        <dbReference type="Proteomes" id="UP000235826"/>
    </source>
</evidence>
<accession>A0A2K9PUH6</accession>
<dbReference type="Pfam" id="PF01408">
    <property type="entry name" value="GFO_IDH_MocA"/>
    <property type="match status" value="1"/>
</dbReference>
<sequence length="443" mass="48955">MKRREFIKSAAITGTGMLAAPNVLGASVGIGNQDRLKIALIGCGGRGTSAALDALRCGVPSELVAMADLFSDVIEKQYKALSDRVDDKTQLKVTEKTKFIGLQGFKEAIALCDIAFITTPAAFKPVIFEEAIKQGKHVFMEKPVCVDAYGFKKILETAALAKKNKRYVAAGLQRRYSQGYQKIVELIHDGTIGDVFSAECYWFGGPIGDLSRPRKDSWTEMEFQNRHWRSFSWVSGGNIIEYHVHNLDVINWALKQDNPLSVTAHGGKTPEKLYSGSLGGFDSVSSNFKYENGISVHSYSRNLPNCSSKNGEWFYGTKGRVVITGNDAKAYNNKGKLIFDIKEEYEGKFHGVHSAVQKTLLEAIYHKKKYINEAFYAANSCMTGVFGRMSAWSGKTLNWEDAIASEIKLFDYTSETDFNSTPPIVPLANGDYPVPVPGKTKVI</sequence>
<dbReference type="KEGG" id="fek:C1H87_19060"/>
<dbReference type="InterPro" id="IPR050463">
    <property type="entry name" value="Gfo/Idh/MocA_oxidrdct_glycsds"/>
</dbReference>
<name>A0A2K9PUH6_9FLAO</name>
<dbReference type="RefSeq" id="WP_102757345.1">
    <property type="nucleotide sequence ID" value="NZ_CP025791.1"/>
</dbReference>
<dbReference type="AlphaFoldDB" id="A0A2K9PUH6"/>
<protein>
    <submittedName>
        <fullName evidence="3">Dehydrogenase</fullName>
    </submittedName>
</protein>
<feature type="domain" description="GFO/IDH/MocA-like oxidoreductase" evidence="2">
    <location>
        <begin position="180"/>
        <end position="321"/>
    </location>
</feature>
<feature type="domain" description="Gfo/Idh/MocA-like oxidoreductase N-terminal" evidence="1">
    <location>
        <begin position="37"/>
        <end position="162"/>
    </location>
</feature>
<dbReference type="InterPro" id="IPR036291">
    <property type="entry name" value="NAD(P)-bd_dom_sf"/>
</dbReference>
<dbReference type="InterPro" id="IPR000683">
    <property type="entry name" value="Gfo/Idh/MocA-like_OxRdtase_N"/>
</dbReference>